<feature type="compositionally biased region" description="Low complexity" evidence="1">
    <location>
        <begin position="104"/>
        <end position="122"/>
    </location>
</feature>
<dbReference type="AlphaFoldDB" id="A0A554WPX6"/>
<dbReference type="Gene3D" id="1.10.150.320">
    <property type="entry name" value="Photosystem II 12 kDa extrinsic protein"/>
    <property type="match status" value="1"/>
</dbReference>
<dbReference type="GO" id="GO:0006281">
    <property type="term" value="P:DNA repair"/>
    <property type="evidence" value="ECO:0007669"/>
    <property type="project" value="InterPro"/>
</dbReference>
<dbReference type="InterPro" id="IPR003583">
    <property type="entry name" value="Hlx-hairpin-Hlx_DNA-bd_motif"/>
</dbReference>
<evidence type="ECO:0000256" key="1">
    <source>
        <dbReference type="SAM" id="MobiDB-lite"/>
    </source>
</evidence>
<dbReference type="InterPro" id="IPR010994">
    <property type="entry name" value="RuvA_2-like"/>
</dbReference>
<keyword evidence="4" id="KW-1185">Reference proteome</keyword>
<evidence type="ECO:0000313" key="3">
    <source>
        <dbReference type="EMBL" id="TSE25628.1"/>
    </source>
</evidence>
<dbReference type="SMART" id="SM00278">
    <property type="entry name" value="HhH1"/>
    <property type="match status" value="2"/>
</dbReference>
<dbReference type="SUPFAM" id="SSF47781">
    <property type="entry name" value="RuvA domain 2-like"/>
    <property type="match status" value="1"/>
</dbReference>
<organism evidence="3 4">
    <name type="scientific">Tepidimonas sediminis</name>
    <dbReference type="NCBI Taxonomy" id="2588941"/>
    <lineage>
        <taxon>Bacteria</taxon>
        <taxon>Pseudomonadati</taxon>
        <taxon>Pseudomonadota</taxon>
        <taxon>Betaproteobacteria</taxon>
        <taxon>Burkholderiales</taxon>
        <taxon>Tepidimonas</taxon>
    </lineage>
</organism>
<accession>A0A554WPX6</accession>
<gene>
    <name evidence="3" type="ORF">Tsedi_01213</name>
</gene>
<feature type="domain" description="Helix-hairpin-helix DNA-binding motif class 1" evidence="2">
    <location>
        <begin position="36"/>
        <end position="55"/>
    </location>
</feature>
<dbReference type="Pfam" id="PF12836">
    <property type="entry name" value="HHH_3"/>
    <property type="match status" value="1"/>
</dbReference>
<name>A0A554WPX6_9BURK</name>
<reference evidence="3 4" key="1">
    <citation type="submission" date="2019-07" db="EMBL/GenBank/DDBJ databases">
        <title>Tepidimonas sediminis YIM 72259 draft genome.</title>
        <authorList>
            <person name="Da Costa M.S."/>
            <person name="Froufe H.J.C."/>
            <person name="Egas C."/>
            <person name="Albuquerque L."/>
        </authorList>
    </citation>
    <scope>NUCLEOTIDE SEQUENCE [LARGE SCALE GENOMIC DNA]</scope>
    <source>
        <strain evidence="3 4">YIM 72259</strain>
    </source>
</reference>
<dbReference type="GO" id="GO:0015627">
    <property type="term" value="C:type II protein secretion system complex"/>
    <property type="evidence" value="ECO:0007669"/>
    <property type="project" value="TreeGrafter"/>
</dbReference>
<protein>
    <submittedName>
        <fullName evidence="3">ComE: comEA protein</fullName>
    </submittedName>
</protein>
<dbReference type="PANTHER" id="PTHR21180:SF32">
    <property type="entry name" value="ENDONUCLEASE_EXONUCLEASE_PHOSPHATASE FAMILY DOMAIN-CONTAINING PROTEIN 1"/>
    <property type="match status" value="1"/>
</dbReference>
<dbReference type="EMBL" id="VJND01000006">
    <property type="protein sequence ID" value="TSE25628.1"/>
    <property type="molecule type" value="Genomic_DNA"/>
</dbReference>
<feature type="domain" description="Helix-hairpin-helix DNA-binding motif class 1" evidence="2">
    <location>
        <begin position="66"/>
        <end position="85"/>
    </location>
</feature>
<sequence length="158" mass="16099">MGAQGRGWVTAVVVAVLLGWAAGARAQVEANRASAAELQTVRGIGPVLAARIVEARAQRPFAGWDDFEQRVPGVGVKTAQKLSLHGLRIDGRSYGAEAARHADPAASRPVPAAPPRATDTAAPAPPKAAPPAARTGHAPPPHAYPAIPGLSQPDAGAR</sequence>
<dbReference type="PANTHER" id="PTHR21180">
    <property type="entry name" value="ENDONUCLEASE/EXONUCLEASE/PHOSPHATASE FAMILY DOMAIN-CONTAINING PROTEIN 1"/>
    <property type="match status" value="1"/>
</dbReference>
<evidence type="ECO:0000313" key="4">
    <source>
        <dbReference type="Proteomes" id="UP000320225"/>
    </source>
</evidence>
<evidence type="ECO:0000259" key="2">
    <source>
        <dbReference type="SMART" id="SM00278"/>
    </source>
</evidence>
<dbReference type="InterPro" id="IPR051675">
    <property type="entry name" value="Endo/Exo/Phosphatase_dom_1"/>
</dbReference>
<proteinExistence type="predicted"/>
<dbReference type="GO" id="GO:0003677">
    <property type="term" value="F:DNA binding"/>
    <property type="evidence" value="ECO:0007669"/>
    <property type="project" value="InterPro"/>
</dbReference>
<comment type="caution">
    <text evidence="3">The sequence shown here is derived from an EMBL/GenBank/DDBJ whole genome shotgun (WGS) entry which is preliminary data.</text>
</comment>
<dbReference type="GO" id="GO:0015628">
    <property type="term" value="P:protein secretion by the type II secretion system"/>
    <property type="evidence" value="ECO:0007669"/>
    <property type="project" value="TreeGrafter"/>
</dbReference>
<dbReference type="Proteomes" id="UP000320225">
    <property type="component" value="Unassembled WGS sequence"/>
</dbReference>
<feature type="region of interest" description="Disordered" evidence="1">
    <location>
        <begin position="95"/>
        <end position="158"/>
    </location>
</feature>